<sequence>MARMSGKRGESIVARLVIAAAVSLMVVSSCEKNAKLKIGSILFDGTNEWFVEAIAGMRDAAKEFDVMLVEADSHYDVSVERDLVKEMLKDDVKSIVICPLSVEESGRSLRLASEVDVPVVTWNSVVQPRPAVQVIVDSTELGRATALCLCRFVEENGLSDVRAGLVIDDSFSIGKERCDGFRDGLKTLVDAGKLRIVRQIRGNLYEQASVSVVKMLSEHPDINFVWCWNQMSLMAAVDVIKRLGRDDIIVAGTDMSMSLAEEMRGGGNLLFVTTQQPYMLGYEAVRNAVRAAKGESIEPTVVIPTLTYTRDDSEGLDGYMKSHARFVDK</sequence>
<gene>
    <name evidence="5" type="ORF">TresaDRAFT_1657</name>
</gene>
<proteinExistence type="inferred from homology"/>
<dbReference type="Proteomes" id="UP000003571">
    <property type="component" value="Unassembled WGS sequence"/>
</dbReference>
<name>H7EKK0_9SPIR</name>
<comment type="similarity">
    <text evidence="2">Belongs to the bacterial solute-binding protein 2 family.</text>
</comment>
<dbReference type="Pfam" id="PF13407">
    <property type="entry name" value="Peripla_BP_4"/>
    <property type="match status" value="1"/>
</dbReference>
<dbReference type="STRING" id="907348.TresaDRAFT_1657"/>
<reference evidence="5 6" key="1">
    <citation type="submission" date="2011-09" db="EMBL/GenBank/DDBJ databases">
        <title>The draft genome of Treponema saccharophilum DSM 2985.</title>
        <authorList>
            <consortium name="US DOE Joint Genome Institute (JGI-PGF)"/>
            <person name="Lucas S."/>
            <person name="Copeland A."/>
            <person name="Lapidus A."/>
            <person name="Glavina del Rio T."/>
            <person name="Dalin E."/>
            <person name="Tice H."/>
            <person name="Bruce D."/>
            <person name="Goodwin L."/>
            <person name="Pitluck S."/>
            <person name="Peters L."/>
            <person name="Kyrpides N."/>
            <person name="Mavromatis K."/>
            <person name="Ivanova N."/>
            <person name="Markowitz V."/>
            <person name="Cheng J.-F."/>
            <person name="Hugenholtz P."/>
            <person name="Woyke T."/>
            <person name="Wu D."/>
            <person name="Gronow S."/>
            <person name="Wellnitz S."/>
            <person name="Brambilla E."/>
            <person name="Klenk H.-P."/>
            <person name="Eisen J.A."/>
        </authorList>
    </citation>
    <scope>NUCLEOTIDE SEQUENCE [LARGE SCALE GENOMIC DNA]</scope>
    <source>
        <strain evidence="5 6">DSM 2985</strain>
    </source>
</reference>
<dbReference type="Gene3D" id="3.40.50.2300">
    <property type="match status" value="2"/>
</dbReference>
<evidence type="ECO:0000256" key="1">
    <source>
        <dbReference type="ARBA" id="ARBA00004196"/>
    </source>
</evidence>
<evidence type="ECO:0000313" key="5">
    <source>
        <dbReference type="EMBL" id="EIC01905.1"/>
    </source>
</evidence>
<evidence type="ECO:0000259" key="4">
    <source>
        <dbReference type="Pfam" id="PF13407"/>
    </source>
</evidence>
<dbReference type="SUPFAM" id="SSF53822">
    <property type="entry name" value="Periplasmic binding protein-like I"/>
    <property type="match status" value="1"/>
</dbReference>
<dbReference type="PANTHER" id="PTHR46847:SF1">
    <property type="entry name" value="D-ALLOSE-BINDING PERIPLASMIC PROTEIN-RELATED"/>
    <property type="match status" value="1"/>
</dbReference>
<evidence type="ECO:0000256" key="2">
    <source>
        <dbReference type="ARBA" id="ARBA00007639"/>
    </source>
</evidence>
<dbReference type="GO" id="GO:0030246">
    <property type="term" value="F:carbohydrate binding"/>
    <property type="evidence" value="ECO:0007669"/>
    <property type="project" value="UniProtKB-ARBA"/>
</dbReference>
<dbReference type="RefSeq" id="WP_002704146.1">
    <property type="nucleotide sequence ID" value="NZ_AGRW01000045.1"/>
</dbReference>
<dbReference type="PANTHER" id="PTHR46847">
    <property type="entry name" value="D-ALLOSE-BINDING PERIPLASMIC PROTEIN-RELATED"/>
    <property type="match status" value="1"/>
</dbReference>
<feature type="domain" description="Periplasmic binding protein" evidence="4">
    <location>
        <begin position="40"/>
        <end position="295"/>
    </location>
</feature>
<keyword evidence="3" id="KW-0732">Signal</keyword>
<organism evidence="5 6">
    <name type="scientific">Treponema saccharophilum DSM 2985</name>
    <dbReference type="NCBI Taxonomy" id="907348"/>
    <lineage>
        <taxon>Bacteria</taxon>
        <taxon>Pseudomonadati</taxon>
        <taxon>Spirochaetota</taxon>
        <taxon>Spirochaetia</taxon>
        <taxon>Spirochaetales</taxon>
        <taxon>Treponemataceae</taxon>
        <taxon>Treponema</taxon>
    </lineage>
</organism>
<evidence type="ECO:0000313" key="6">
    <source>
        <dbReference type="Proteomes" id="UP000003571"/>
    </source>
</evidence>
<dbReference type="PROSITE" id="PS51257">
    <property type="entry name" value="PROKAR_LIPOPROTEIN"/>
    <property type="match status" value="1"/>
</dbReference>
<dbReference type="InterPro" id="IPR028082">
    <property type="entry name" value="Peripla_BP_I"/>
</dbReference>
<dbReference type="PATRIC" id="fig|907348.3.peg.1421"/>
<dbReference type="OrthoDB" id="9769193at2"/>
<comment type="subcellular location">
    <subcellularLocation>
        <location evidence="1">Cell envelope</location>
    </subcellularLocation>
</comment>
<dbReference type="GO" id="GO:0030313">
    <property type="term" value="C:cell envelope"/>
    <property type="evidence" value="ECO:0007669"/>
    <property type="project" value="UniProtKB-SubCell"/>
</dbReference>
<dbReference type="AlphaFoldDB" id="H7EKK0"/>
<dbReference type="InterPro" id="IPR025997">
    <property type="entry name" value="SBP_2_dom"/>
</dbReference>
<evidence type="ECO:0000256" key="3">
    <source>
        <dbReference type="ARBA" id="ARBA00022729"/>
    </source>
</evidence>
<dbReference type="eggNOG" id="COG1879">
    <property type="taxonomic scope" value="Bacteria"/>
</dbReference>
<comment type="caution">
    <text evidence="5">The sequence shown here is derived from an EMBL/GenBank/DDBJ whole genome shotgun (WGS) entry which is preliminary data.</text>
</comment>
<accession>H7EKK0</accession>
<protein>
    <submittedName>
        <fullName evidence="5">Monosaccharide ABC transporter substrate-binding protein, CUT2 family</fullName>
    </submittedName>
</protein>
<dbReference type="EMBL" id="AGRW01000045">
    <property type="protein sequence ID" value="EIC01905.1"/>
    <property type="molecule type" value="Genomic_DNA"/>
</dbReference>
<keyword evidence="6" id="KW-1185">Reference proteome</keyword>